<feature type="domain" description="HMA" evidence="6">
    <location>
        <begin position="6"/>
        <end position="70"/>
    </location>
</feature>
<dbReference type="PROSITE" id="PS50846">
    <property type="entry name" value="HMA_2"/>
    <property type="match status" value="1"/>
</dbReference>
<comment type="caution">
    <text evidence="7">The sequence shown here is derived from an EMBL/GenBank/DDBJ whole genome shotgun (WGS) entry which is preliminary data.</text>
</comment>
<evidence type="ECO:0000256" key="5">
    <source>
        <dbReference type="ARBA" id="ARBA00024045"/>
    </source>
</evidence>
<dbReference type="InterPro" id="IPR006121">
    <property type="entry name" value="HMA_dom"/>
</dbReference>
<accession>A0A834WQ47</accession>
<evidence type="ECO:0000256" key="3">
    <source>
        <dbReference type="ARBA" id="ARBA00023288"/>
    </source>
</evidence>
<sequence>MKAKAATMGLFELHFHCSRDCPHVVKKKLQAFSGVESIYIDPNQGLVTVLGKVNPMVMVKLVQKMGQNAEL</sequence>
<dbReference type="Gene3D" id="3.30.70.100">
    <property type="match status" value="1"/>
</dbReference>
<keyword evidence="8" id="KW-1185">Reference proteome</keyword>
<dbReference type="CDD" id="cd00371">
    <property type="entry name" value="HMA"/>
    <property type="match status" value="1"/>
</dbReference>
<comment type="similarity">
    <text evidence="5">Belongs to the HIPP family.</text>
</comment>
<keyword evidence="4" id="KW-0636">Prenylation</keyword>
<dbReference type="EMBL" id="JAAIUW010000005">
    <property type="protein sequence ID" value="KAF7830497.1"/>
    <property type="molecule type" value="Genomic_DNA"/>
</dbReference>
<dbReference type="OrthoDB" id="691258at2759"/>
<evidence type="ECO:0000256" key="1">
    <source>
        <dbReference type="ARBA" id="ARBA00022481"/>
    </source>
</evidence>
<evidence type="ECO:0000259" key="6">
    <source>
        <dbReference type="PROSITE" id="PS50846"/>
    </source>
</evidence>
<keyword evidence="3" id="KW-0449">Lipoprotein</keyword>
<dbReference type="Proteomes" id="UP000634136">
    <property type="component" value="Unassembled WGS sequence"/>
</dbReference>
<dbReference type="AlphaFoldDB" id="A0A834WQ47"/>
<dbReference type="SUPFAM" id="SSF55008">
    <property type="entry name" value="HMA, heavy metal-associated domain"/>
    <property type="match status" value="1"/>
</dbReference>
<dbReference type="PANTHER" id="PTHR45868:SF74">
    <property type="entry name" value="HEAVY METAL-ASSOCIATED ISOPRENYLATED PLANT PROTEIN 33"/>
    <property type="match status" value="1"/>
</dbReference>
<dbReference type="InterPro" id="IPR036163">
    <property type="entry name" value="HMA_dom_sf"/>
</dbReference>
<keyword evidence="2" id="KW-0479">Metal-binding</keyword>
<name>A0A834WQ47_9FABA</name>
<reference evidence="7" key="1">
    <citation type="submission" date="2020-09" db="EMBL/GenBank/DDBJ databases">
        <title>Genome-Enabled Discovery of Anthraquinone Biosynthesis in Senna tora.</title>
        <authorList>
            <person name="Kang S.-H."/>
            <person name="Pandey R.P."/>
            <person name="Lee C.-M."/>
            <person name="Sim J.-S."/>
            <person name="Jeong J.-T."/>
            <person name="Choi B.-S."/>
            <person name="Jung M."/>
            <person name="Ginzburg D."/>
            <person name="Zhao K."/>
            <person name="Won S.Y."/>
            <person name="Oh T.-J."/>
            <person name="Yu Y."/>
            <person name="Kim N.-H."/>
            <person name="Lee O.R."/>
            <person name="Lee T.-H."/>
            <person name="Bashyal P."/>
            <person name="Kim T.-S."/>
            <person name="Lee W.-H."/>
            <person name="Kawkins C."/>
            <person name="Kim C.-K."/>
            <person name="Kim J.S."/>
            <person name="Ahn B.O."/>
            <person name="Rhee S.Y."/>
            <person name="Sohng J.K."/>
        </authorList>
    </citation>
    <scope>NUCLEOTIDE SEQUENCE</scope>
    <source>
        <tissue evidence="7">Leaf</tissue>
    </source>
</reference>
<evidence type="ECO:0000313" key="8">
    <source>
        <dbReference type="Proteomes" id="UP000634136"/>
    </source>
</evidence>
<protein>
    <submittedName>
        <fullName evidence="7">Heavy metal-associated isoprenylated plant protein 28-like</fullName>
    </submittedName>
</protein>
<evidence type="ECO:0000256" key="2">
    <source>
        <dbReference type="ARBA" id="ARBA00022723"/>
    </source>
</evidence>
<dbReference type="Pfam" id="PF00403">
    <property type="entry name" value="HMA"/>
    <property type="match status" value="1"/>
</dbReference>
<organism evidence="7 8">
    <name type="scientific">Senna tora</name>
    <dbReference type="NCBI Taxonomy" id="362788"/>
    <lineage>
        <taxon>Eukaryota</taxon>
        <taxon>Viridiplantae</taxon>
        <taxon>Streptophyta</taxon>
        <taxon>Embryophyta</taxon>
        <taxon>Tracheophyta</taxon>
        <taxon>Spermatophyta</taxon>
        <taxon>Magnoliopsida</taxon>
        <taxon>eudicotyledons</taxon>
        <taxon>Gunneridae</taxon>
        <taxon>Pentapetalae</taxon>
        <taxon>rosids</taxon>
        <taxon>fabids</taxon>
        <taxon>Fabales</taxon>
        <taxon>Fabaceae</taxon>
        <taxon>Caesalpinioideae</taxon>
        <taxon>Cassia clade</taxon>
        <taxon>Senna</taxon>
    </lineage>
</organism>
<gene>
    <name evidence="7" type="ORF">G2W53_012830</name>
</gene>
<dbReference type="GO" id="GO:0046872">
    <property type="term" value="F:metal ion binding"/>
    <property type="evidence" value="ECO:0007669"/>
    <property type="project" value="UniProtKB-KW"/>
</dbReference>
<evidence type="ECO:0000313" key="7">
    <source>
        <dbReference type="EMBL" id="KAF7830497.1"/>
    </source>
</evidence>
<keyword evidence="1" id="KW-0488">Methylation</keyword>
<dbReference type="PANTHER" id="PTHR45868">
    <property type="entry name" value="HEAVY METAL-ASSOCIATED ISOPRENYLATED PLANT PROTEIN 33-RELATED"/>
    <property type="match status" value="1"/>
</dbReference>
<proteinExistence type="inferred from homology"/>
<evidence type="ECO:0000256" key="4">
    <source>
        <dbReference type="ARBA" id="ARBA00023289"/>
    </source>
</evidence>